<sequence length="213" mass="24691">MIRWCVRGESIRRYRTIESAGFESENRVPKKIASKDAWVQLGFRKFCVGGIDALRVEAMGRTLGVSKASFYHFFKTRDVFINDIINHWRDLRTEEYIVLSQAKSDTSLEISTLILTIFSAEIEDDFLIHLRRLGQANGAVRDLLIEVEKQRIDYACSSIERLGYSHEVAQEKATIIYNYYLGWRERQKTTLGLTRTPAEELTLLVDHLGLRQQ</sequence>
<gene>
    <name evidence="1" type="ORF">GP644_04960</name>
</gene>
<comment type="caution">
    <text evidence="1">The sequence shown here is derived from an EMBL/GenBank/DDBJ whole genome shotgun (WGS) entry which is preliminary data.</text>
</comment>
<organism evidence="1 2">
    <name type="scientific">Parasedimentitalea maritima</name>
    <dbReference type="NCBI Taxonomy" id="2578117"/>
    <lineage>
        <taxon>Bacteria</taxon>
        <taxon>Pseudomonadati</taxon>
        <taxon>Pseudomonadota</taxon>
        <taxon>Alphaproteobacteria</taxon>
        <taxon>Rhodobacterales</taxon>
        <taxon>Paracoccaceae</taxon>
        <taxon>Parasedimentitalea</taxon>
    </lineage>
</organism>
<dbReference type="EMBL" id="WSFO01000002">
    <property type="protein sequence ID" value="KAE9631665.1"/>
    <property type="molecule type" value="Genomic_DNA"/>
</dbReference>
<proteinExistence type="predicted"/>
<dbReference type="SUPFAM" id="SSF46689">
    <property type="entry name" value="Homeodomain-like"/>
    <property type="match status" value="1"/>
</dbReference>
<dbReference type="Proteomes" id="UP000441586">
    <property type="component" value="Unassembled WGS sequence"/>
</dbReference>
<dbReference type="Gene3D" id="1.10.357.10">
    <property type="entry name" value="Tetracycline Repressor, domain 2"/>
    <property type="match status" value="1"/>
</dbReference>
<name>A0A6A4RK09_9RHOB</name>
<evidence type="ECO:0000313" key="1">
    <source>
        <dbReference type="EMBL" id="KAE9631665.1"/>
    </source>
</evidence>
<dbReference type="InterPro" id="IPR009057">
    <property type="entry name" value="Homeodomain-like_sf"/>
</dbReference>
<protein>
    <submittedName>
        <fullName evidence="1">TetR family transcriptional regulator</fullName>
    </submittedName>
</protein>
<accession>A0A6A4RK09</accession>
<reference evidence="1 2" key="1">
    <citation type="submission" date="2019-12" db="EMBL/GenBank/DDBJ databases">
        <authorList>
            <person name="Zhang Y.-J."/>
        </authorList>
    </citation>
    <scope>NUCLEOTIDE SEQUENCE [LARGE SCALE GENOMIC DNA]</scope>
    <source>
        <strain evidence="1 2">H18S-6</strain>
    </source>
</reference>
<evidence type="ECO:0000313" key="2">
    <source>
        <dbReference type="Proteomes" id="UP000441586"/>
    </source>
</evidence>
<dbReference type="AlphaFoldDB" id="A0A6A4RK09"/>